<dbReference type="CDD" id="cd09270">
    <property type="entry name" value="RNase_H2-B"/>
    <property type="match status" value="1"/>
</dbReference>
<comment type="function">
    <text evidence="4">Non catalytic subunit of RNase H2, an endonuclease that specifically degrades the RNA of RNA:DNA hybrids. Participates in DNA replication, possibly by mediating the removal of lagging-strand Okazaki fragment RNA primers during DNA replication. Mediates the excision of single ribonucleotides from DNA:RNA duplexes.</text>
</comment>
<evidence type="ECO:0000256" key="1">
    <source>
        <dbReference type="ARBA" id="ARBA00004123"/>
    </source>
</evidence>
<dbReference type="OrthoDB" id="29098at2759"/>
<dbReference type="AlphaFoldDB" id="A0A6C1DQA9"/>
<accession>A0A6C1DQA9</accession>
<evidence type="ECO:0000259" key="7">
    <source>
        <dbReference type="Pfam" id="PF09468"/>
    </source>
</evidence>
<dbReference type="GO" id="GO:0005654">
    <property type="term" value="C:nucleoplasm"/>
    <property type="evidence" value="ECO:0007669"/>
    <property type="project" value="TreeGrafter"/>
</dbReference>
<name>A0A6C1DQA9_SACPS</name>
<proteinExistence type="predicted"/>
<dbReference type="Pfam" id="PF09468">
    <property type="entry name" value="RNase_H2-Ydr279"/>
    <property type="match status" value="1"/>
</dbReference>
<feature type="region of interest" description="Disordered" evidence="6">
    <location>
        <begin position="134"/>
        <end position="153"/>
    </location>
</feature>
<keyword evidence="10" id="KW-1185">Reference proteome</keyword>
<reference evidence="9 10" key="1">
    <citation type="journal article" date="2019" name="BMC Genomics">
        <title>Chromosome level assembly and comparative genome analysis confirm lager-brewing yeasts originated from a single hybridization.</title>
        <authorList>
            <person name="Salazar A.N."/>
            <person name="Gorter de Vries A.R."/>
            <person name="van den Broek M."/>
            <person name="Brouwers N."/>
            <person name="de la Torre Cortes P."/>
            <person name="Kuijpers N.G.A."/>
            <person name="Daran J.G."/>
            <person name="Abeel T."/>
        </authorList>
    </citation>
    <scope>NUCLEOTIDE SEQUENCE [LARGE SCALE GENOMIC DNA]</scope>
    <source>
        <strain evidence="9 10">CBS 1483</strain>
    </source>
</reference>
<dbReference type="EMBL" id="CP048985">
    <property type="protein sequence ID" value="QID78787.1"/>
    <property type="molecule type" value="Genomic_DNA"/>
</dbReference>
<protein>
    <recommendedName>
        <fullName evidence="2">Ribonuclease H2 subunit B</fullName>
    </recommendedName>
    <alternativeName>
        <fullName evidence="5">Ribonuclease HI subunit B</fullName>
    </alternativeName>
</protein>
<feature type="domain" description="Rnh202 triple barrel" evidence="8">
    <location>
        <begin position="14"/>
        <end position="115"/>
    </location>
</feature>
<dbReference type="InterPro" id="IPR041195">
    <property type="entry name" value="Rnh202_N"/>
</dbReference>
<dbReference type="GO" id="GO:0032299">
    <property type="term" value="C:ribonuclease H2 complex"/>
    <property type="evidence" value="ECO:0007669"/>
    <property type="project" value="InterPro"/>
</dbReference>
<evidence type="ECO:0000313" key="10">
    <source>
        <dbReference type="Proteomes" id="UP000501346"/>
    </source>
</evidence>
<gene>
    <name evidence="9" type="ORF">GRS66_001011</name>
</gene>
<dbReference type="InterPro" id="IPR019024">
    <property type="entry name" value="RNase_H2_suB_wHTH"/>
</dbReference>
<evidence type="ECO:0000313" key="9">
    <source>
        <dbReference type="EMBL" id="QID78787.1"/>
    </source>
</evidence>
<keyword evidence="3" id="KW-0539">Nucleus</keyword>
<evidence type="ECO:0000256" key="4">
    <source>
        <dbReference type="ARBA" id="ARBA00024778"/>
    </source>
</evidence>
<dbReference type="Pfam" id="PF17745">
    <property type="entry name" value="Ydr279_N"/>
    <property type="match status" value="1"/>
</dbReference>
<organism evidence="9 10">
    <name type="scientific">Saccharomyces pastorianus</name>
    <name type="common">Lager yeast</name>
    <name type="synonym">Saccharomyces cerevisiae x Saccharomyces eubayanus</name>
    <dbReference type="NCBI Taxonomy" id="27292"/>
    <lineage>
        <taxon>Eukaryota</taxon>
        <taxon>Fungi</taxon>
        <taxon>Dikarya</taxon>
        <taxon>Ascomycota</taxon>
        <taxon>Saccharomycotina</taxon>
        <taxon>Saccharomycetes</taxon>
        <taxon>Saccharomycetales</taxon>
        <taxon>Saccharomycetaceae</taxon>
        <taxon>Saccharomyces</taxon>
    </lineage>
</organism>
<sequence>MTVSNIGGEERLIILPDDYETSKTINTFTLPPPSNITSKPRIELFEDINGKLYEIRSFQFGKGPSYSHEEDLANDKYHYTKENHPIKSTFIVNTSDPTDGYVFNSSKIHFCSLYDIAFSLIGFYYRNSVSADEQDYSNSSDTDENQKSNSKTNEKFLTVRDYHDFLTDNHDKNWENISLSRLKSGLAKVSETIEEAGDVYYKITSAMITQFLLGKVSKIVENFPPSIPTLKNAPTEINQCYKVVMATNLLVSLIPRAAYHNLLTFSPTMDSGCLNLDIKASFIELENYETTNELQNAERELLMKSAMNVGLNSNGSVSLPVKKVTKKIVQNKKPKVAIGKGAIDGFFKRK</sequence>
<dbReference type="PANTHER" id="PTHR13383">
    <property type="entry name" value="RIBONUCLEASE H2 SUBUNIT B"/>
    <property type="match status" value="1"/>
</dbReference>
<evidence type="ECO:0000256" key="5">
    <source>
        <dbReference type="ARBA" id="ARBA00033464"/>
    </source>
</evidence>
<feature type="domain" description="Ribonuclease H2 subunit B wHTH" evidence="7">
    <location>
        <begin position="141"/>
        <end position="262"/>
    </location>
</feature>
<evidence type="ECO:0000259" key="8">
    <source>
        <dbReference type="Pfam" id="PF17745"/>
    </source>
</evidence>
<dbReference type="GO" id="GO:0006401">
    <property type="term" value="P:RNA catabolic process"/>
    <property type="evidence" value="ECO:0007669"/>
    <property type="project" value="TreeGrafter"/>
</dbReference>
<dbReference type="InterPro" id="IPR040456">
    <property type="entry name" value="RNase_H2_suB"/>
</dbReference>
<evidence type="ECO:0000256" key="6">
    <source>
        <dbReference type="SAM" id="MobiDB-lite"/>
    </source>
</evidence>
<comment type="subcellular location">
    <subcellularLocation>
        <location evidence="1">Nucleus</location>
    </subcellularLocation>
</comment>
<evidence type="ECO:0000256" key="2">
    <source>
        <dbReference type="ARBA" id="ARBA00019062"/>
    </source>
</evidence>
<dbReference type="Proteomes" id="UP000501346">
    <property type="component" value="Chromosome ScIV"/>
</dbReference>
<dbReference type="PANTHER" id="PTHR13383:SF11">
    <property type="entry name" value="RIBONUCLEASE H2 SUBUNIT B"/>
    <property type="match status" value="1"/>
</dbReference>
<evidence type="ECO:0000256" key="3">
    <source>
        <dbReference type="ARBA" id="ARBA00023242"/>
    </source>
</evidence>